<evidence type="ECO:0000256" key="3">
    <source>
        <dbReference type="ARBA" id="ARBA00022553"/>
    </source>
</evidence>
<keyword evidence="12" id="KW-1185">Reference proteome</keyword>
<dbReference type="PROSITE" id="PS50110">
    <property type="entry name" value="RESPONSE_REGULATORY"/>
    <property type="match status" value="1"/>
</dbReference>
<dbReference type="InterPro" id="IPR001789">
    <property type="entry name" value="Sig_transdc_resp-reg_receiver"/>
</dbReference>
<dbReference type="Proteomes" id="UP001493487">
    <property type="component" value="Unassembled WGS sequence"/>
</dbReference>
<comment type="caution">
    <text evidence="11">The sequence shown here is derived from an EMBL/GenBank/DDBJ whole genome shotgun (WGS) entry which is preliminary data.</text>
</comment>
<dbReference type="InterPro" id="IPR051552">
    <property type="entry name" value="HptR"/>
</dbReference>
<dbReference type="PANTHER" id="PTHR42713:SF3">
    <property type="entry name" value="TRANSCRIPTIONAL REGULATORY PROTEIN HPTR"/>
    <property type="match status" value="1"/>
</dbReference>
<feature type="domain" description="Response regulatory" evidence="10">
    <location>
        <begin position="3"/>
        <end position="120"/>
    </location>
</feature>
<dbReference type="PROSITE" id="PS01124">
    <property type="entry name" value="HTH_ARAC_FAMILY_2"/>
    <property type="match status" value="1"/>
</dbReference>
<accession>A0ABV1KWW1</accession>
<evidence type="ECO:0000313" key="11">
    <source>
        <dbReference type="EMBL" id="MEQ4484554.1"/>
    </source>
</evidence>
<evidence type="ECO:0000256" key="1">
    <source>
        <dbReference type="ARBA" id="ARBA00004496"/>
    </source>
</evidence>
<feature type="modified residue" description="4-aspartylphosphate" evidence="8">
    <location>
        <position position="55"/>
    </location>
</feature>
<proteinExistence type="predicted"/>
<dbReference type="InterPro" id="IPR018060">
    <property type="entry name" value="HTH_AraC"/>
</dbReference>
<dbReference type="SMART" id="SM00342">
    <property type="entry name" value="HTH_ARAC"/>
    <property type="match status" value="1"/>
</dbReference>
<reference evidence="11 12" key="1">
    <citation type="journal article" date="2023" name="Genome Announc.">
        <title>Pan-Genome Analyses of the Genus Cohnella and Proposal of the Novel Species Cohnella silvisoli sp. nov., Isolated from Forest Soil.</title>
        <authorList>
            <person name="Wang C."/>
            <person name="Mao L."/>
            <person name="Bao G."/>
            <person name="Zhu H."/>
        </authorList>
    </citation>
    <scope>NUCLEOTIDE SEQUENCE [LARGE SCALE GENOMIC DNA]</scope>
    <source>
        <strain evidence="11 12">NL03-T5-1</strain>
    </source>
</reference>
<evidence type="ECO:0000256" key="8">
    <source>
        <dbReference type="PROSITE-ProRule" id="PRU00169"/>
    </source>
</evidence>
<evidence type="ECO:0000256" key="6">
    <source>
        <dbReference type="ARBA" id="ARBA00023125"/>
    </source>
</evidence>
<keyword evidence="2" id="KW-0963">Cytoplasm</keyword>
<dbReference type="SMART" id="SM00448">
    <property type="entry name" value="REC"/>
    <property type="match status" value="1"/>
</dbReference>
<evidence type="ECO:0000256" key="7">
    <source>
        <dbReference type="ARBA" id="ARBA00023163"/>
    </source>
</evidence>
<keyword evidence="5" id="KW-0805">Transcription regulation</keyword>
<keyword evidence="6" id="KW-0238">DNA-binding</keyword>
<dbReference type="PRINTS" id="PR00032">
    <property type="entry name" value="HTHARAC"/>
</dbReference>
<evidence type="ECO:0000256" key="4">
    <source>
        <dbReference type="ARBA" id="ARBA00023012"/>
    </source>
</evidence>
<keyword evidence="7" id="KW-0804">Transcription</keyword>
<dbReference type="InterPro" id="IPR041522">
    <property type="entry name" value="CdaR_GGDEF"/>
</dbReference>
<dbReference type="RefSeq" id="WP_232186847.1">
    <property type="nucleotide sequence ID" value="NZ_JAIOAP010000010.1"/>
</dbReference>
<dbReference type="Gene3D" id="3.40.50.2300">
    <property type="match status" value="1"/>
</dbReference>
<evidence type="ECO:0000256" key="5">
    <source>
        <dbReference type="ARBA" id="ARBA00023015"/>
    </source>
</evidence>
<evidence type="ECO:0000259" key="9">
    <source>
        <dbReference type="PROSITE" id="PS01124"/>
    </source>
</evidence>
<dbReference type="PANTHER" id="PTHR42713">
    <property type="entry name" value="HISTIDINE KINASE-RELATED"/>
    <property type="match status" value="1"/>
</dbReference>
<gene>
    <name evidence="11" type="ORF">QJS35_19325</name>
</gene>
<dbReference type="Gene3D" id="1.10.10.60">
    <property type="entry name" value="Homeodomain-like"/>
    <property type="match status" value="2"/>
</dbReference>
<dbReference type="CDD" id="cd17536">
    <property type="entry name" value="REC_YesN-like"/>
    <property type="match status" value="1"/>
</dbReference>
<name>A0ABV1KWW1_9BACL</name>
<comment type="subcellular location">
    <subcellularLocation>
        <location evidence="1">Cytoplasm</location>
    </subcellularLocation>
</comment>
<dbReference type="InterPro" id="IPR009057">
    <property type="entry name" value="Homeodomain-like_sf"/>
</dbReference>
<dbReference type="SUPFAM" id="SSF52172">
    <property type="entry name" value="CheY-like"/>
    <property type="match status" value="1"/>
</dbReference>
<sequence>MFSILIVDDNVSDRAGIIELMDWEALEIEVAGLAVDGLEGYQQAIERQPDFILTDVSMPVLDGIKMTEMIKAELPDTKFIFMSCFDDFEYLKDAINLEVYGYILKPINLAELTSTIEKVIKLKQAEMDRAHDDHILRKQIQESMPVLQEQLIRDLLYGKFDSEEDIRHRMTYLGMDFTDKCCSVLFLQIDNYDLLYADTTVENKHFMIYRVQKCVEETIMLEMHGYVTNQLNNSLAIILILDLAERADAINRIVEMANRCKEYVNDKLDIPITIGISDLSTSIKLLPKSFESAQYAVTSKFFSGGNRIIMANEIQEPEREFQYNILEIKSKLDWIIESGQSHDIVSFMDRLVDTNLHYPPAFIKSLTYSIINVVQTYLIERNESFGSIFGDDLIIWSKLQKFETITDIKQWLIHIIDTVRKFFEKIDSGRYQKIVEDIKRIIEERYAEIENVSQIVSSLYISSSHANLIFKQQTGHTLFDYLIIKRMEAAKQMLLDPYIKIYEIAERTGYKTASYFASVFKEYTGLTSKQYRDKYSV</sequence>
<dbReference type="InterPro" id="IPR011006">
    <property type="entry name" value="CheY-like_superfamily"/>
</dbReference>
<evidence type="ECO:0000313" key="12">
    <source>
        <dbReference type="Proteomes" id="UP001493487"/>
    </source>
</evidence>
<keyword evidence="4" id="KW-0902">Two-component regulatory system</keyword>
<dbReference type="SUPFAM" id="SSF46689">
    <property type="entry name" value="Homeodomain-like"/>
    <property type="match status" value="1"/>
</dbReference>
<dbReference type="InterPro" id="IPR020449">
    <property type="entry name" value="Tscrpt_reg_AraC-type_HTH"/>
</dbReference>
<keyword evidence="3 8" id="KW-0597">Phosphoprotein</keyword>
<feature type="domain" description="HTH araC/xylS-type" evidence="9">
    <location>
        <begin position="436"/>
        <end position="534"/>
    </location>
</feature>
<protein>
    <submittedName>
        <fullName evidence="11">Response regulator</fullName>
    </submittedName>
</protein>
<dbReference type="Pfam" id="PF00072">
    <property type="entry name" value="Response_reg"/>
    <property type="match status" value="1"/>
</dbReference>
<dbReference type="Pfam" id="PF12833">
    <property type="entry name" value="HTH_18"/>
    <property type="match status" value="1"/>
</dbReference>
<organism evidence="11 12">
    <name type="scientific">Cohnella silvisoli</name>
    <dbReference type="NCBI Taxonomy" id="2873699"/>
    <lineage>
        <taxon>Bacteria</taxon>
        <taxon>Bacillati</taxon>
        <taxon>Bacillota</taxon>
        <taxon>Bacilli</taxon>
        <taxon>Bacillales</taxon>
        <taxon>Paenibacillaceae</taxon>
        <taxon>Cohnella</taxon>
    </lineage>
</organism>
<evidence type="ECO:0000259" key="10">
    <source>
        <dbReference type="PROSITE" id="PS50110"/>
    </source>
</evidence>
<dbReference type="Pfam" id="PF17853">
    <property type="entry name" value="GGDEF_2"/>
    <property type="match status" value="1"/>
</dbReference>
<evidence type="ECO:0000256" key="2">
    <source>
        <dbReference type="ARBA" id="ARBA00022490"/>
    </source>
</evidence>
<dbReference type="EMBL" id="JASKHM010000011">
    <property type="protein sequence ID" value="MEQ4484554.1"/>
    <property type="molecule type" value="Genomic_DNA"/>
</dbReference>